<keyword evidence="11" id="KW-0282">Flagellum</keyword>
<evidence type="ECO:0000256" key="7">
    <source>
        <dbReference type="ARBA" id="ARBA00023136"/>
    </source>
</evidence>
<gene>
    <name evidence="11" type="primary">fliR</name>
    <name evidence="11" type="ORF">E4634_12760</name>
</gene>
<evidence type="ECO:0000256" key="2">
    <source>
        <dbReference type="ARBA" id="ARBA00009772"/>
    </source>
</evidence>
<dbReference type="EMBL" id="SRLE01000008">
    <property type="protein sequence ID" value="TGD73143.1"/>
    <property type="molecule type" value="Genomic_DNA"/>
</dbReference>
<keyword evidence="5 10" id="KW-0812">Transmembrane</keyword>
<keyword evidence="7 10" id="KW-0472">Membrane</keyword>
<evidence type="ECO:0000256" key="5">
    <source>
        <dbReference type="ARBA" id="ARBA00022692"/>
    </source>
</evidence>
<protein>
    <recommendedName>
        <fullName evidence="3 9">Flagellar biosynthetic protein FliR</fullName>
    </recommendedName>
</protein>
<dbReference type="PRINTS" id="PR00953">
    <property type="entry name" value="TYPE3IMRPROT"/>
</dbReference>
<keyword evidence="4 10" id="KW-1003">Cell membrane</keyword>
<dbReference type="PANTHER" id="PTHR30065">
    <property type="entry name" value="FLAGELLAR BIOSYNTHETIC PROTEIN FLIR"/>
    <property type="match status" value="1"/>
</dbReference>
<dbReference type="InterPro" id="IPR006303">
    <property type="entry name" value="FliR"/>
</dbReference>
<evidence type="ECO:0000256" key="8">
    <source>
        <dbReference type="ARBA" id="ARBA00023143"/>
    </source>
</evidence>
<dbReference type="GO" id="GO:0006605">
    <property type="term" value="P:protein targeting"/>
    <property type="evidence" value="ECO:0007669"/>
    <property type="project" value="UniProtKB-UniRule"/>
</dbReference>
<evidence type="ECO:0000313" key="11">
    <source>
        <dbReference type="EMBL" id="TGD73143.1"/>
    </source>
</evidence>
<evidence type="ECO:0000313" key="12">
    <source>
        <dbReference type="Proteomes" id="UP000298050"/>
    </source>
</evidence>
<evidence type="ECO:0000256" key="1">
    <source>
        <dbReference type="ARBA" id="ARBA00002578"/>
    </source>
</evidence>
<feature type="transmembrane region" description="Helical" evidence="10">
    <location>
        <begin position="40"/>
        <end position="61"/>
    </location>
</feature>
<dbReference type="GO" id="GO:0044780">
    <property type="term" value="P:bacterial-type flagellum assembly"/>
    <property type="evidence" value="ECO:0007669"/>
    <property type="project" value="UniProtKB-UniRule"/>
</dbReference>
<keyword evidence="8 10" id="KW-0975">Bacterial flagellum</keyword>
<organism evidence="11 12">
    <name type="scientific">Mangrovimicrobium sediminis</name>
    <dbReference type="NCBI Taxonomy" id="2562682"/>
    <lineage>
        <taxon>Bacteria</taxon>
        <taxon>Pseudomonadati</taxon>
        <taxon>Pseudomonadota</taxon>
        <taxon>Gammaproteobacteria</taxon>
        <taxon>Cellvibrionales</taxon>
        <taxon>Halieaceae</taxon>
        <taxon>Mangrovimicrobium</taxon>
    </lineage>
</organism>
<dbReference type="Pfam" id="PF01311">
    <property type="entry name" value="Bac_export_1"/>
    <property type="match status" value="1"/>
</dbReference>
<dbReference type="GO" id="GO:0005886">
    <property type="term" value="C:plasma membrane"/>
    <property type="evidence" value="ECO:0007669"/>
    <property type="project" value="UniProtKB-SubCell"/>
</dbReference>
<keyword evidence="11" id="KW-0969">Cilium</keyword>
<evidence type="ECO:0000256" key="4">
    <source>
        <dbReference type="ARBA" id="ARBA00022475"/>
    </source>
</evidence>
<feature type="transmembrane region" description="Helical" evidence="10">
    <location>
        <begin position="212"/>
        <end position="234"/>
    </location>
</feature>
<dbReference type="RefSeq" id="WP_135444462.1">
    <property type="nucleotide sequence ID" value="NZ_SRLE01000008.1"/>
</dbReference>
<evidence type="ECO:0000256" key="9">
    <source>
        <dbReference type="NCBIfam" id="TIGR01400"/>
    </source>
</evidence>
<proteinExistence type="inferred from homology"/>
<dbReference type="OrthoDB" id="9797790at2"/>
<evidence type="ECO:0000256" key="10">
    <source>
        <dbReference type="RuleBase" id="RU362071"/>
    </source>
</evidence>
<comment type="caution">
    <text evidence="11">The sequence shown here is derived from an EMBL/GenBank/DDBJ whole genome shotgun (WGS) entry which is preliminary data.</text>
</comment>
<keyword evidence="12" id="KW-1185">Reference proteome</keyword>
<dbReference type="PANTHER" id="PTHR30065:SF8">
    <property type="entry name" value="FLAGELLAR BIOSYNTHETIC PROTEIN FLIR"/>
    <property type="match status" value="1"/>
</dbReference>
<name>A0A4Z0M0E8_9GAMM</name>
<feature type="transmembrane region" description="Helical" evidence="10">
    <location>
        <begin position="129"/>
        <end position="150"/>
    </location>
</feature>
<keyword evidence="6 10" id="KW-1133">Transmembrane helix</keyword>
<feature type="transmembrane region" description="Helical" evidence="10">
    <location>
        <begin position="12"/>
        <end position="34"/>
    </location>
</feature>
<reference evidence="11 12" key="1">
    <citation type="submission" date="2019-04" db="EMBL/GenBank/DDBJ databases">
        <title>Taxonomy of novel Haliea sp. from mangrove soil of West Coast of India.</title>
        <authorList>
            <person name="Verma A."/>
            <person name="Kumar P."/>
            <person name="Krishnamurthi S."/>
        </authorList>
    </citation>
    <scope>NUCLEOTIDE SEQUENCE [LARGE SCALE GENOMIC DNA]</scope>
    <source>
        <strain evidence="11 12">SAOS-164</strain>
    </source>
</reference>
<comment type="function">
    <text evidence="1 10">Role in flagellar biosynthesis.</text>
</comment>
<dbReference type="NCBIfam" id="TIGR01400">
    <property type="entry name" value="fliR"/>
    <property type="match status" value="1"/>
</dbReference>
<accession>A0A4Z0M0E8</accession>
<sequence length="259" mass="27937">MLNITFAQLELWLSLFLWPFMRVTGMVATAPILSHSSVPMPVKIGICVLLTTIISATLPPLPAVPLMSWHSVAIIIEQLLVGIAIGVVMQVIFAIIQAAGDFIGLQMGLAFASFFSPDSGANTLILSRILYIVALLMFVTVDGHLALIQLLADSFRQVPVAAFSLNFDGFYALVGFTSAIFQLGLLLSLPVLGVLLVINLSMGILNRSAPQFTVFSVGFPISLTVGLVLMAVLMSRVQGVFTALFERGYEFIQVLMLGF</sequence>
<comment type="subcellular location">
    <subcellularLocation>
        <location evidence="10">Cell membrane</location>
        <topology evidence="10">Multi-pass membrane protein</topology>
    </subcellularLocation>
    <subcellularLocation>
        <location evidence="10">Bacterial flagellum basal body</location>
    </subcellularLocation>
</comment>
<evidence type="ECO:0000256" key="6">
    <source>
        <dbReference type="ARBA" id="ARBA00022989"/>
    </source>
</evidence>
<dbReference type="GO" id="GO:0009425">
    <property type="term" value="C:bacterial-type flagellum basal body"/>
    <property type="evidence" value="ECO:0007669"/>
    <property type="project" value="UniProtKB-SubCell"/>
</dbReference>
<feature type="transmembrane region" description="Helical" evidence="10">
    <location>
        <begin position="73"/>
        <end position="96"/>
    </location>
</feature>
<dbReference type="InterPro" id="IPR002010">
    <property type="entry name" value="T3SS_IM_R"/>
</dbReference>
<dbReference type="Proteomes" id="UP000298050">
    <property type="component" value="Unassembled WGS sequence"/>
</dbReference>
<feature type="transmembrane region" description="Helical" evidence="10">
    <location>
        <begin position="170"/>
        <end position="200"/>
    </location>
</feature>
<comment type="similarity">
    <text evidence="2 10">Belongs to the FliR/MopE/SpaR family.</text>
</comment>
<keyword evidence="11" id="KW-0966">Cell projection</keyword>
<dbReference type="AlphaFoldDB" id="A0A4Z0M0E8"/>
<evidence type="ECO:0000256" key="3">
    <source>
        <dbReference type="ARBA" id="ARBA00021717"/>
    </source>
</evidence>